<name>A0ABU1M2L7_9BURK</name>
<dbReference type="EMBL" id="JAVDRP010000044">
    <property type="protein sequence ID" value="MDR6413260.1"/>
    <property type="molecule type" value="Genomic_DNA"/>
</dbReference>
<proteinExistence type="predicted"/>
<sequence>MRSSASLVIGDARTAADHVAFDVRHARCFANLTAQVQIRITGKGVCLQQTGEVGKVTLRMRRKGSPRAQIPNNQLLCPESAAQ</sequence>
<reference evidence="2 3" key="1">
    <citation type="submission" date="2023-07" db="EMBL/GenBank/DDBJ databases">
        <title>Sorghum-associated microbial communities from plants grown in Nebraska, USA.</title>
        <authorList>
            <person name="Schachtman D."/>
        </authorList>
    </citation>
    <scope>NUCLEOTIDE SEQUENCE [LARGE SCALE GENOMIC DNA]</scope>
    <source>
        <strain evidence="2 3">DS1316</strain>
    </source>
</reference>
<gene>
    <name evidence="2" type="ORF">J2804_006698</name>
</gene>
<evidence type="ECO:0000256" key="1">
    <source>
        <dbReference type="SAM" id="MobiDB-lite"/>
    </source>
</evidence>
<feature type="region of interest" description="Disordered" evidence="1">
    <location>
        <begin position="62"/>
        <end position="83"/>
    </location>
</feature>
<comment type="caution">
    <text evidence="2">The sequence shown here is derived from an EMBL/GenBank/DDBJ whole genome shotgun (WGS) entry which is preliminary data.</text>
</comment>
<protein>
    <submittedName>
        <fullName evidence="2">Uncharacterized protein</fullName>
    </submittedName>
</protein>
<evidence type="ECO:0000313" key="2">
    <source>
        <dbReference type="EMBL" id="MDR6413260.1"/>
    </source>
</evidence>
<keyword evidence="3" id="KW-1185">Reference proteome</keyword>
<organism evidence="2 3">
    <name type="scientific">Paraburkholderia terricola</name>
    <dbReference type="NCBI Taxonomy" id="169427"/>
    <lineage>
        <taxon>Bacteria</taxon>
        <taxon>Pseudomonadati</taxon>
        <taxon>Pseudomonadota</taxon>
        <taxon>Betaproteobacteria</taxon>
        <taxon>Burkholderiales</taxon>
        <taxon>Burkholderiaceae</taxon>
        <taxon>Paraburkholderia</taxon>
    </lineage>
</organism>
<dbReference type="Proteomes" id="UP001264340">
    <property type="component" value="Unassembled WGS sequence"/>
</dbReference>
<evidence type="ECO:0000313" key="3">
    <source>
        <dbReference type="Proteomes" id="UP001264340"/>
    </source>
</evidence>
<accession>A0ABU1M2L7</accession>